<dbReference type="SUPFAM" id="SSF54373">
    <property type="entry name" value="FAD-linked reductases, C-terminal domain"/>
    <property type="match status" value="1"/>
</dbReference>
<evidence type="ECO:0000256" key="5">
    <source>
        <dbReference type="ARBA" id="ARBA00022827"/>
    </source>
</evidence>
<dbReference type="Gene3D" id="3.50.50.60">
    <property type="entry name" value="FAD/NAD(P)-binding domain"/>
    <property type="match status" value="1"/>
</dbReference>
<dbReference type="SUPFAM" id="SSF51905">
    <property type="entry name" value="FAD/NAD(P)-binding domain"/>
    <property type="match status" value="1"/>
</dbReference>
<dbReference type="InterPro" id="IPR007867">
    <property type="entry name" value="GMC_OxRtase_C"/>
</dbReference>
<gene>
    <name evidence="9" type="ORF">RhiXN_10102</name>
</gene>
<keyword evidence="6" id="KW-0560">Oxidoreductase</keyword>
<comment type="cofactor">
    <cofactor evidence="1">
        <name>FAD</name>
        <dbReference type="ChEBI" id="CHEBI:57692"/>
    </cofactor>
</comment>
<dbReference type="EMBL" id="CP059668">
    <property type="protein sequence ID" value="QRW23778.1"/>
    <property type="molecule type" value="Genomic_DNA"/>
</dbReference>
<evidence type="ECO:0000256" key="2">
    <source>
        <dbReference type="ARBA" id="ARBA00010790"/>
    </source>
</evidence>
<evidence type="ECO:0000256" key="3">
    <source>
        <dbReference type="ARBA" id="ARBA00022630"/>
    </source>
</evidence>
<dbReference type="Proteomes" id="UP000650533">
    <property type="component" value="Chromosome 11"/>
</dbReference>
<name>A0A8H8P343_9AGAM</name>
<protein>
    <submittedName>
        <fullName evidence="9">GMC oxidoreductase</fullName>
    </submittedName>
</protein>
<feature type="region of interest" description="Disordered" evidence="7">
    <location>
        <begin position="1"/>
        <end position="20"/>
    </location>
</feature>
<evidence type="ECO:0000313" key="10">
    <source>
        <dbReference type="Proteomes" id="UP000650533"/>
    </source>
</evidence>
<proteinExistence type="inferred from homology"/>
<reference evidence="9" key="1">
    <citation type="submission" date="2020-05" db="EMBL/GenBank/DDBJ databases">
        <title>Evolutionary and genomic comparisons of hybrid uninucleate and nonhybrid Rhizoctonia fungi.</title>
        <authorList>
            <person name="Li C."/>
            <person name="Chen X."/>
        </authorList>
    </citation>
    <scope>NUCLEOTIDE SEQUENCE</scope>
    <source>
        <strain evidence="9">AG-1 IA</strain>
    </source>
</reference>
<accession>A0A8H8P343</accession>
<dbReference type="RefSeq" id="XP_043184015.1">
    <property type="nucleotide sequence ID" value="XM_043329918.1"/>
</dbReference>
<comment type="similarity">
    <text evidence="2">Belongs to the GMC oxidoreductase family.</text>
</comment>
<dbReference type="KEGG" id="rsx:RhiXN_10102"/>
<keyword evidence="4" id="KW-0732">Signal</keyword>
<evidence type="ECO:0000256" key="6">
    <source>
        <dbReference type="ARBA" id="ARBA00023002"/>
    </source>
</evidence>
<dbReference type="InterPro" id="IPR012132">
    <property type="entry name" value="GMC_OxRdtase"/>
</dbReference>
<keyword evidence="5" id="KW-0274">FAD</keyword>
<dbReference type="Pfam" id="PF05199">
    <property type="entry name" value="GMC_oxred_C"/>
    <property type="match status" value="1"/>
</dbReference>
<dbReference type="GO" id="GO:0016614">
    <property type="term" value="F:oxidoreductase activity, acting on CH-OH group of donors"/>
    <property type="evidence" value="ECO:0007669"/>
    <property type="project" value="InterPro"/>
</dbReference>
<evidence type="ECO:0000256" key="7">
    <source>
        <dbReference type="SAM" id="MobiDB-lite"/>
    </source>
</evidence>
<evidence type="ECO:0000256" key="4">
    <source>
        <dbReference type="ARBA" id="ARBA00022729"/>
    </source>
</evidence>
<feature type="domain" description="Glucose-methanol-choline oxidoreductase C-terminal" evidence="8">
    <location>
        <begin position="5"/>
        <end position="131"/>
    </location>
</feature>
<dbReference type="GO" id="GO:0050660">
    <property type="term" value="F:flavin adenine dinucleotide binding"/>
    <property type="evidence" value="ECO:0007669"/>
    <property type="project" value="InterPro"/>
</dbReference>
<evidence type="ECO:0000259" key="8">
    <source>
        <dbReference type="Pfam" id="PF05199"/>
    </source>
</evidence>
<dbReference type="InterPro" id="IPR036188">
    <property type="entry name" value="FAD/NAD-bd_sf"/>
</dbReference>
<dbReference type="Gene3D" id="3.30.560.10">
    <property type="entry name" value="Glucose Oxidase, domain 3"/>
    <property type="match status" value="1"/>
</dbReference>
<organism evidence="9 10">
    <name type="scientific">Rhizoctonia solani</name>
    <dbReference type="NCBI Taxonomy" id="456999"/>
    <lineage>
        <taxon>Eukaryota</taxon>
        <taxon>Fungi</taxon>
        <taxon>Dikarya</taxon>
        <taxon>Basidiomycota</taxon>
        <taxon>Agaricomycotina</taxon>
        <taxon>Agaricomycetes</taxon>
        <taxon>Cantharellales</taxon>
        <taxon>Ceratobasidiaceae</taxon>
        <taxon>Rhizoctonia</taxon>
    </lineage>
</organism>
<evidence type="ECO:0000313" key="9">
    <source>
        <dbReference type="EMBL" id="QRW23778.1"/>
    </source>
</evidence>
<evidence type="ECO:0000256" key="1">
    <source>
        <dbReference type="ARBA" id="ARBA00001974"/>
    </source>
</evidence>
<dbReference type="GeneID" id="67032381"/>
<keyword evidence="3" id="KW-0285">Flavoprotein</keyword>
<dbReference type="PANTHER" id="PTHR11552">
    <property type="entry name" value="GLUCOSE-METHANOL-CHOLINE GMC OXIDOREDUCTASE"/>
    <property type="match status" value="1"/>
</dbReference>
<dbReference type="AlphaFoldDB" id="A0A8H8P343"/>
<dbReference type="PANTHER" id="PTHR11552:SF201">
    <property type="entry name" value="GLUCOSE-METHANOL-CHOLINE OXIDOREDUCTASE N-TERMINAL DOMAIN-CONTAINING PROTEIN"/>
    <property type="match status" value="1"/>
</dbReference>
<sequence>MAAIHHAPRDPPSPPAIDHDYLPKQIDQSILVELVKFADKTTKAEPSAAVLVARQDPSPDIESDEDVSKSVKVDIRTLYHLIGTGAMAPKSLGNVVDENLKTYETGNLRVDASIIPMRLAAHLQRTVYSIAEKAADTITSEWDSNLELYSKHFILWIEVMG</sequence>